<feature type="compositionally biased region" description="Basic and acidic residues" evidence="3">
    <location>
        <begin position="707"/>
        <end position="725"/>
    </location>
</feature>
<accession>A0A7S0GQV0</accession>
<dbReference type="EMBL" id="HBEN01003991">
    <property type="protein sequence ID" value="CAD8434753.1"/>
    <property type="molecule type" value="Transcribed_RNA"/>
</dbReference>
<feature type="region of interest" description="Disordered" evidence="3">
    <location>
        <begin position="1"/>
        <end position="30"/>
    </location>
</feature>
<evidence type="ECO:0000256" key="3">
    <source>
        <dbReference type="SAM" id="MobiDB-lite"/>
    </source>
</evidence>
<dbReference type="InterPro" id="IPR043162">
    <property type="entry name" value="DOCK_C_lobe_C"/>
</dbReference>
<feature type="region of interest" description="Disordered" evidence="3">
    <location>
        <begin position="704"/>
        <end position="749"/>
    </location>
</feature>
<dbReference type="Gene3D" id="1.20.58.740">
    <property type="match status" value="1"/>
</dbReference>
<evidence type="ECO:0000259" key="4">
    <source>
        <dbReference type="PROSITE" id="PS51651"/>
    </source>
</evidence>
<name>A0A7S0GQV0_MICPS</name>
<organism evidence="5">
    <name type="scientific">Micromonas pusilla</name>
    <name type="common">Picoplanktonic green alga</name>
    <name type="synonym">Chromulina pusilla</name>
    <dbReference type="NCBI Taxonomy" id="38833"/>
    <lineage>
        <taxon>Eukaryota</taxon>
        <taxon>Viridiplantae</taxon>
        <taxon>Chlorophyta</taxon>
        <taxon>Mamiellophyceae</taxon>
        <taxon>Mamiellales</taxon>
        <taxon>Mamiellaceae</taxon>
        <taxon>Micromonas</taxon>
    </lineage>
</organism>
<dbReference type="PROSITE" id="PS51651">
    <property type="entry name" value="DOCKER"/>
    <property type="match status" value="1"/>
</dbReference>
<feature type="region of interest" description="Disordered" evidence="3">
    <location>
        <begin position="62"/>
        <end position="90"/>
    </location>
</feature>
<evidence type="ECO:0000313" key="5">
    <source>
        <dbReference type="EMBL" id="CAD8434753.1"/>
    </source>
</evidence>
<sequence length="1064" mass="112410">MTSKATLATLRLEGPGAKRVPLTLAPNWSSPEDVRVAAAETKDLSDAWLAKRATHGDVRVVRHPSNEREASASASRKHDESSSPMDARQALESALSAELKSGNVVQRRVRRPLRVDGRAFDFGVYVVAFGGKSDKDSGELGSVGSWEAFEFDETLLRFASDERIMDDVISREYPAAWDVPSLARLGAGSPEDAPTAWRALAAFLRATLWDRRADLLRTATYDPEANENDGRESSFFDAPESGAEIESELENAFPPVPAPPPGATPHAFLESASALLLKTIASSRSKATRAEATSCVRALLEACVDLTGSAVALRPTLTYALCAALYSPLGAAARRGALAFELKSLREPRSLSSTGGGSPKNINPRKEKRAREDWNTATRDVLDALDSAEARLRALARAATGPRASPDVETVVETEIAVARAFAWAPAAHCKALRSLSARLEAAAHWVEAAEAAATAAWTAMRALNSAARVTTFERNSFTDGESFDRCVWRPHDAGALAATCASLGETFSVDDEKQSAGARCGVEEISEEKILEHLAEATRLFVKGGHLEAAVRVAKTVLPAWERRRAFGDLARAHEGVAGVYRALHAAPPAGAAGSGAFGLLLPPPPGPPPPPATHYRVRLVGDAWDALGLKGKTWIHREPRDRTLGEMLRSLQASLTPRSSAAGTGAAFPAISPLPPSGDAGDGACVHVTAVEPAFEASRSWLRRARGENRGERTAEDAPRAPRNDALPGDTLASVGGSGSGSTRLDPLVLDDEDDDDAAFPFSAKTRATDADGFVPRGGGFGFPTARAFVHDAPFTREEKGLLSTSSAGSVSGPALALRQQWRRRTTSRVAGRFPGLRARLLVTNETVTEMPPCVSTAEMLDAQRRAILNAADAWESLTRAGASTSSSVLGGVGSAEKQTLDDVAKRNAAESALGALQRSLQGSLAAGVNGGVPTIVEAFFPINVAEAPEMSQENRDKLVDSLEAFVATCVFAVETHGRAARDAAAKANVAARELKAAGKRGREAVLKESAAAAAAAAASMERMQGMFVRCAAEVRRDVATAVARAEEWHAAGDGEGSEKSA</sequence>
<dbReference type="InterPro" id="IPR043161">
    <property type="entry name" value="DOCK_C_lobe_A"/>
</dbReference>
<gene>
    <name evidence="5" type="ORF">MSP1401_LOCUS3235</name>
</gene>
<protein>
    <recommendedName>
        <fullName evidence="4">DOCKER domain-containing protein</fullName>
    </recommendedName>
</protein>
<reference evidence="5" key="1">
    <citation type="submission" date="2021-01" db="EMBL/GenBank/DDBJ databases">
        <authorList>
            <person name="Corre E."/>
            <person name="Pelletier E."/>
            <person name="Niang G."/>
            <person name="Scheremetjew M."/>
            <person name="Finn R."/>
            <person name="Kale V."/>
            <person name="Holt S."/>
            <person name="Cochrane G."/>
            <person name="Meng A."/>
            <person name="Brown T."/>
            <person name="Cohen L."/>
        </authorList>
    </citation>
    <scope>NUCLEOTIDE SEQUENCE</scope>
    <source>
        <strain evidence="5">CCAC1681</strain>
    </source>
</reference>
<feature type="compositionally biased region" description="Basic and acidic residues" evidence="3">
    <location>
        <begin position="62"/>
        <end position="81"/>
    </location>
</feature>
<dbReference type="InterPro" id="IPR046769">
    <property type="entry name" value="DOCKER_Lobe_A"/>
</dbReference>
<dbReference type="PANTHER" id="PTHR23317">
    <property type="entry name" value="DEDICATOR OF CYTOKINESIS DOCK"/>
    <property type="match status" value="1"/>
</dbReference>
<dbReference type="Pfam" id="PF20421">
    <property type="entry name" value="DHR-2_Lobe_C"/>
    <property type="match status" value="1"/>
</dbReference>
<dbReference type="GO" id="GO:0005085">
    <property type="term" value="F:guanyl-nucleotide exchange factor activity"/>
    <property type="evidence" value="ECO:0007669"/>
    <property type="project" value="UniProtKB-KW"/>
</dbReference>
<keyword evidence="1" id="KW-0344">Guanine-nucleotide releasing factor</keyword>
<proteinExistence type="inferred from homology"/>
<dbReference type="InterPro" id="IPR046773">
    <property type="entry name" value="DOCKER_Lobe_C"/>
</dbReference>
<evidence type="ECO:0000256" key="2">
    <source>
        <dbReference type="PROSITE-ProRule" id="PRU00984"/>
    </source>
</evidence>
<comment type="similarity">
    <text evidence="2">Belongs to the DOCK family.</text>
</comment>
<evidence type="ECO:0000256" key="1">
    <source>
        <dbReference type="ARBA" id="ARBA00022658"/>
    </source>
</evidence>
<dbReference type="PANTHER" id="PTHR23317:SF76">
    <property type="entry name" value="LD20667P"/>
    <property type="match status" value="1"/>
</dbReference>
<dbReference type="Gene3D" id="1.25.40.410">
    <property type="match status" value="1"/>
</dbReference>
<feature type="domain" description="DOCKER" evidence="4">
    <location>
        <begin position="420"/>
        <end position="1014"/>
    </location>
</feature>
<dbReference type="GO" id="GO:0007264">
    <property type="term" value="P:small GTPase-mediated signal transduction"/>
    <property type="evidence" value="ECO:0007669"/>
    <property type="project" value="InterPro"/>
</dbReference>
<dbReference type="AlphaFoldDB" id="A0A7S0GQV0"/>
<dbReference type="InterPro" id="IPR026791">
    <property type="entry name" value="DOCK"/>
</dbReference>
<dbReference type="Pfam" id="PF06920">
    <property type="entry name" value="DHR-2_Lobe_A"/>
    <property type="match status" value="1"/>
</dbReference>
<feature type="region of interest" description="Disordered" evidence="3">
    <location>
        <begin position="348"/>
        <end position="373"/>
    </location>
</feature>
<dbReference type="InterPro" id="IPR027357">
    <property type="entry name" value="DOCKER_dom"/>
</dbReference>